<dbReference type="PRINTS" id="PR00385">
    <property type="entry name" value="P450"/>
</dbReference>
<keyword evidence="5 6" id="KW-0408">Iron</keyword>
<evidence type="ECO:0000256" key="1">
    <source>
        <dbReference type="ARBA" id="ARBA00001971"/>
    </source>
</evidence>
<dbReference type="AlphaFoldDB" id="A0A9W4NB15"/>
<protein>
    <recommendedName>
        <fullName evidence="10">Cytochrome P450</fullName>
    </recommendedName>
</protein>
<dbReference type="Pfam" id="PF00067">
    <property type="entry name" value="p450"/>
    <property type="match status" value="1"/>
</dbReference>
<evidence type="ECO:0000313" key="8">
    <source>
        <dbReference type="EMBL" id="CAG8353557.1"/>
    </source>
</evidence>
<reference evidence="8" key="1">
    <citation type="submission" date="2021-07" db="EMBL/GenBank/DDBJ databases">
        <authorList>
            <person name="Branca A.L. A."/>
        </authorList>
    </citation>
    <scope>NUCLEOTIDE SEQUENCE</scope>
</reference>
<keyword evidence="6 7" id="KW-0349">Heme</keyword>
<name>A0A9W4NB15_9EURO</name>
<evidence type="ECO:0008006" key="10">
    <source>
        <dbReference type="Google" id="ProtNLM"/>
    </source>
</evidence>
<dbReference type="InterPro" id="IPR001128">
    <property type="entry name" value="Cyt_P450"/>
</dbReference>
<evidence type="ECO:0000313" key="9">
    <source>
        <dbReference type="Proteomes" id="UP001152646"/>
    </source>
</evidence>
<keyword evidence="4 7" id="KW-0560">Oxidoreductase</keyword>
<dbReference type="GO" id="GO:0020037">
    <property type="term" value="F:heme binding"/>
    <property type="evidence" value="ECO:0007669"/>
    <property type="project" value="InterPro"/>
</dbReference>
<dbReference type="PRINTS" id="PR00463">
    <property type="entry name" value="EP450I"/>
</dbReference>
<keyword evidence="7" id="KW-0503">Monooxygenase</keyword>
<dbReference type="GO" id="GO:0016705">
    <property type="term" value="F:oxidoreductase activity, acting on paired donors, with incorporation or reduction of molecular oxygen"/>
    <property type="evidence" value="ECO:0007669"/>
    <property type="project" value="InterPro"/>
</dbReference>
<keyword evidence="3 6" id="KW-0479">Metal-binding</keyword>
<comment type="caution">
    <text evidence="8">The sequence shown here is derived from an EMBL/GenBank/DDBJ whole genome shotgun (WGS) entry which is preliminary data.</text>
</comment>
<organism evidence="8 9">
    <name type="scientific">Penicillium salamii</name>
    <dbReference type="NCBI Taxonomy" id="1612424"/>
    <lineage>
        <taxon>Eukaryota</taxon>
        <taxon>Fungi</taxon>
        <taxon>Dikarya</taxon>
        <taxon>Ascomycota</taxon>
        <taxon>Pezizomycotina</taxon>
        <taxon>Eurotiomycetes</taxon>
        <taxon>Eurotiomycetidae</taxon>
        <taxon>Eurotiales</taxon>
        <taxon>Aspergillaceae</taxon>
        <taxon>Penicillium</taxon>
    </lineage>
</organism>
<comment type="cofactor">
    <cofactor evidence="1 6">
        <name>heme</name>
        <dbReference type="ChEBI" id="CHEBI:30413"/>
    </cofactor>
</comment>
<gene>
    <name evidence="8" type="ORF">PSALAMII_LOCUS3339</name>
</gene>
<evidence type="ECO:0000256" key="3">
    <source>
        <dbReference type="ARBA" id="ARBA00022723"/>
    </source>
</evidence>
<evidence type="ECO:0000256" key="5">
    <source>
        <dbReference type="ARBA" id="ARBA00023004"/>
    </source>
</evidence>
<dbReference type="GO" id="GO:0005506">
    <property type="term" value="F:iron ion binding"/>
    <property type="evidence" value="ECO:0007669"/>
    <property type="project" value="InterPro"/>
</dbReference>
<dbReference type="PROSITE" id="PS00086">
    <property type="entry name" value="CYTOCHROME_P450"/>
    <property type="match status" value="1"/>
</dbReference>
<dbReference type="PANTHER" id="PTHR24305">
    <property type="entry name" value="CYTOCHROME P450"/>
    <property type="match status" value="1"/>
</dbReference>
<dbReference type="OrthoDB" id="3934656at2759"/>
<proteinExistence type="inferred from homology"/>
<sequence length="478" mass="54593">MSHIQPQKMLLVCVVFLVDFIIKSIITALRPGLRAIPGPFIARISSLYRPWKISKGDAPDFYRRLHETYGPIVRTGPNTVDISDPKAISTIYGINSKFLKSRFYDTFHPVYEDEPMPSMFSVRDPVQHQALRRPVAQKFSMSSIKALEPCADECTKIFMDAMRDLEGQCIDLSAWLQWYAFDVIGVITFQRRFGFMEKRKDVNGMIDALDKGLHYGGIVSQVPALHHWLLGNRWVAKFIALQPFIHVAHPLRTTLEVAEHTGRPDFLAWLRGEETKGKPMSNRDMINHLSNNLLAGSDTTAIALRAIIYFLVKNVSVYNKLQHEIDEADQTGRISEYITYAECLELPYLQAVMKEAMRCHPSVSFPLERVVPEGGAIFSNIHLQPGTIVGINPAVIHRDKTIFGDDADAFRPERWTESSEDHIKLMDRHLMTFGFGSRTCIGKNISIMEMEWNVQTFFFAKQHGLKCRLRARSEHAQR</sequence>
<dbReference type="GO" id="GO:0043386">
    <property type="term" value="P:mycotoxin biosynthetic process"/>
    <property type="evidence" value="ECO:0007669"/>
    <property type="project" value="UniProtKB-ARBA"/>
</dbReference>
<evidence type="ECO:0000256" key="2">
    <source>
        <dbReference type="ARBA" id="ARBA00010617"/>
    </source>
</evidence>
<dbReference type="InterPro" id="IPR050121">
    <property type="entry name" value="Cytochrome_P450_monoxygenase"/>
</dbReference>
<dbReference type="GO" id="GO:0004497">
    <property type="term" value="F:monooxygenase activity"/>
    <property type="evidence" value="ECO:0007669"/>
    <property type="project" value="UniProtKB-KW"/>
</dbReference>
<dbReference type="PANTHER" id="PTHR24305:SF232">
    <property type="entry name" value="P450, PUTATIVE (EUROFUNG)-RELATED"/>
    <property type="match status" value="1"/>
</dbReference>
<evidence type="ECO:0000256" key="6">
    <source>
        <dbReference type="PIRSR" id="PIRSR602401-1"/>
    </source>
</evidence>
<dbReference type="InterPro" id="IPR002401">
    <property type="entry name" value="Cyt_P450_E_grp-I"/>
</dbReference>
<evidence type="ECO:0000256" key="7">
    <source>
        <dbReference type="RuleBase" id="RU000461"/>
    </source>
</evidence>
<dbReference type="SUPFAM" id="SSF48264">
    <property type="entry name" value="Cytochrome P450"/>
    <property type="match status" value="1"/>
</dbReference>
<dbReference type="InterPro" id="IPR017972">
    <property type="entry name" value="Cyt_P450_CS"/>
</dbReference>
<feature type="binding site" description="axial binding residue" evidence="6">
    <location>
        <position position="440"/>
    </location>
    <ligand>
        <name>heme</name>
        <dbReference type="ChEBI" id="CHEBI:30413"/>
    </ligand>
    <ligandPart>
        <name>Fe</name>
        <dbReference type="ChEBI" id="CHEBI:18248"/>
    </ligandPart>
</feature>
<evidence type="ECO:0000256" key="4">
    <source>
        <dbReference type="ARBA" id="ARBA00023002"/>
    </source>
</evidence>
<dbReference type="Proteomes" id="UP001152646">
    <property type="component" value="Unassembled WGS sequence"/>
</dbReference>
<accession>A0A9W4NB15</accession>
<dbReference type="EMBL" id="CAJVPA010000111">
    <property type="protein sequence ID" value="CAG8353557.1"/>
    <property type="molecule type" value="Genomic_DNA"/>
</dbReference>
<dbReference type="InterPro" id="IPR036396">
    <property type="entry name" value="Cyt_P450_sf"/>
</dbReference>
<dbReference type="CDD" id="cd11060">
    <property type="entry name" value="CYP57A1-like"/>
    <property type="match status" value="1"/>
</dbReference>
<comment type="similarity">
    <text evidence="2 7">Belongs to the cytochrome P450 family.</text>
</comment>
<dbReference type="Gene3D" id="1.10.630.10">
    <property type="entry name" value="Cytochrome P450"/>
    <property type="match status" value="1"/>
</dbReference>